<accession>K1L455</accession>
<dbReference type="AlphaFoldDB" id="K1L455"/>
<dbReference type="RefSeq" id="WP_009184826.1">
    <property type="nucleotide sequence ID" value="NZ_AMGM01000022.1"/>
</dbReference>
<evidence type="ECO:0000313" key="3">
    <source>
        <dbReference type="Proteomes" id="UP000004478"/>
    </source>
</evidence>
<comment type="caution">
    <text evidence="2">The sequence shown here is derived from an EMBL/GenBank/DDBJ whole genome shotgun (WGS) entry which is preliminary data.</text>
</comment>
<evidence type="ECO:0000313" key="2">
    <source>
        <dbReference type="EMBL" id="EKB49591.1"/>
    </source>
</evidence>
<proteinExistence type="predicted"/>
<sequence length="117" mass="13151">MGAIVNRIGLYAETKGISIRKIEVEIGASNGTLSKAISKEKDVLSEWIAVFVQKFPDVNPVWLLTGEGNMSISEAQSLSIDKENAYIEKIAHLEELLKVHQEKNKLLEDLIERMKQE</sequence>
<gene>
    <name evidence="2" type="ORF">B879_01795</name>
</gene>
<name>K1L455_CECL9</name>
<reference evidence="2 3" key="1">
    <citation type="journal article" date="2012" name="J. Bacteriol.">
        <title>Draft Genome Sequence of Cecembia lonarensis Strain LW9T, Isolated from Lonar Lake, a Haloalkaline Lake in India.</title>
        <authorList>
            <person name="Shivaji S."/>
            <person name="Ara S."/>
            <person name="Singh A."/>
            <person name="Pinnaka A.K."/>
        </authorList>
    </citation>
    <scope>NUCLEOTIDE SEQUENCE [LARGE SCALE GENOMIC DNA]</scope>
    <source>
        <strain evidence="2 3">LW9</strain>
    </source>
</reference>
<keyword evidence="3" id="KW-1185">Reference proteome</keyword>
<protein>
    <recommendedName>
        <fullName evidence="4">HTH cro/C1-type domain-containing protein</fullName>
    </recommendedName>
</protein>
<dbReference type="OrthoDB" id="839492at2"/>
<dbReference type="Proteomes" id="UP000004478">
    <property type="component" value="Unassembled WGS sequence"/>
</dbReference>
<evidence type="ECO:0008006" key="4">
    <source>
        <dbReference type="Google" id="ProtNLM"/>
    </source>
</evidence>
<dbReference type="EMBL" id="AMGM01000022">
    <property type="protein sequence ID" value="EKB49591.1"/>
    <property type="molecule type" value="Genomic_DNA"/>
</dbReference>
<organism evidence="2 3">
    <name type="scientific">Cecembia lonarensis (strain CCUG 58316 / KCTC 22772 / LW9)</name>
    <dbReference type="NCBI Taxonomy" id="1225176"/>
    <lineage>
        <taxon>Bacteria</taxon>
        <taxon>Pseudomonadati</taxon>
        <taxon>Bacteroidota</taxon>
        <taxon>Cytophagia</taxon>
        <taxon>Cytophagales</taxon>
        <taxon>Cyclobacteriaceae</taxon>
        <taxon>Cecembia</taxon>
    </lineage>
</organism>
<evidence type="ECO:0000256" key="1">
    <source>
        <dbReference type="SAM" id="Coils"/>
    </source>
</evidence>
<feature type="coiled-coil region" evidence="1">
    <location>
        <begin position="90"/>
        <end position="117"/>
    </location>
</feature>
<keyword evidence="1" id="KW-0175">Coiled coil</keyword>